<protein>
    <submittedName>
        <fullName evidence="2">Uncharacterized protein</fullName>
    </submittedName>
</protein>
<feature type="compositionally biased region" description="Polar residues" evidence="1">
    <location>
        <begin position="196"/>
        <end position="219"/>
    </location>
</feature>
<dbReference type="AlphaFoldDB" id="A0A226ENG7"/>
<feature type="compositionally biased region" description="Polar residues" evidence="1">
    <location>
        <begin position="318"/>
        <end position="328"/>
    </location>
</feature>
<sequence length="475" mass="52828">MENKTDMVAKYNKMANCTQRCPQGKSQSKSDTTSPWFSGQWIMKFEEFTFKYLGYLFRTPEEIASTQSLTDGAHPLGQKVVLNDILNEIIRIESELDEDHIAAVLPLMANLTFLKKQDFKWVNTEELISMLNVFKRTAESAAYRCLDMDTQLNSIVDFVESIRRFAEFLLKTAVPPPTPQELCIENSVTNVKNASERNLGQPSSKQVIAQPGASGTSNVPKYGIDAATEMDGVVGVNNGGWTNNRAPSPEDNNVPNDSWERVEECPSVKNMQSITSTNTGNRTPKVVSGHQTPRTQPSYQTNNQSYIKKPKSKKGNKTEQASCSTSTKKPVVKSCGTNCPCQSADVDSYQGKSRRPPEKSRGGGGGRGGIPPREKRQRSSPPCAKGPREPRNNENWTPMMVQGTTVKDDFPSVTYFPNRRELNIPGMKIFDFPPKCATGPPPYKQLHPQTLIPINSTQKKTKKKKNVKTFTDTSC</sequence>
<dbReference type="Proteomes" id="UP000198287">
    <property type="component" value="Unassembled WGS sequence"/>
</dbReference>
<proteinExistence type="predicted"/>
<name>A0A226ENG7_FOLCA</name>
<dbReference type="EMBL" id="LNIX01000002">
    <property type="protein sequence ID" value="OXA59172.1"/>
    <property type="molecule type" value="Genomic_DNA"/>
</dbReference>
<feature type="compositionally biased region" description="Polar residues" evidence="1">
    <location>
        <begin position="269"/>
        <end position="282"/>
    </location>
</feature>
<comment type="caution">
    <text evidence="2">The sequence shown here is derived from an EMBL/GenBank/DDBJ whole genome shotgun (WGS) entry which is preliminary data.</text>
</comment>
<organism evidence="2 3">
    <name type="scientific">Folsomia candida</name>
    <name type="common">Springtail</name>
    <dbReference type="NCBI Taxonomy" id="158441"/>
    <lineage>
        <taxon>Eukaryota</taxon>
        <taxon>Metazoa</taxon>
        <taxon>Ecdysozoa</taxon>
        <taxon>Arthropoda</taxon>
        <taxon>Hexapoda</taxon>
        <taxon>Collembola</taxon>
        <taxon>Entomobryomorpha</taxon>
        <taxon>Isotomoidea</taxon>
        <taxon>Isotomidae</taxon>
        <taxon>Proisotominae</taxon>
        <taxon>Folsomia</taxon>
    </lineage>
</organism>
<evidence type="ECO:0000313" key="3">
    <source>
        <dbReference type="Proteomes" id="UP000198287"/>
    </source>
</evidence>
<accession>A0A226ENG7</accession>
<gene>
    <name evidence="2" type="ORF">Fcan01_04562</name>
</gene>
<reference evidence="2 3" key="1">
    <citation type="submission" date="2015-12" db="EMBL/GenBank/DDBJ databases">
        <title>The genome of Folsomia candida.</title>
        <authorList>
            <person name="Faddeeva A."/>
            <person name="Derks M.F."/>
            <person name="Anvar Y."/>
            <person name="Smit S."/>
            <person name="Van Straalen N."/>
            <person name="Roelofs D."/>
        </authorList>
    </citation>
    <scope>NUCLEOTIDE SEQUENCE [LARGE SCALE GENOMIC DNA]</scope>
    <source>
        <strain evidence="2 3">VU population</strain>
        <tissue evidence="2">Whole body</tissue>
    </source>
</reference>
<feature type="region of interest" description="Disordered" evidence="1">
    <location>
        <begin position="235"/>
        <end position="398"/>
    </location>
</feature>
<keyword evidence="3" id="KW-1185">Reference proteome</keyword>
<feature type="region of interest" description="Disordered" evidence="1">
    <location>
        <begin position="196"/>
        <end position="222"/>
    </location>
</feature>
<evidence type="ECO:0000256" key="1">
    <source>
        <dbReference type="SAM" id="MobiDB-lite"/>
    </source>
</evidence>
<feature type="compositionally biased region" description="Low complexity" evidence="1">
    <location>
        <begin position="235"/>
        <end position="244"/>
    </location>
</feature>
<feature type="compositionally biased region" description="Polar residues" evidence="1">
    <location>
        <begin position="289"/>
        <end position="306"/>
    </location>
</feature>
<evidence type="ECO:0000313" key="2">
    <source>
        <dbReference type="EMBL" id="OXA59172.1"/>
    </source>
</evidence>